<organism evidence="8 9">
    <name type="scientific">Noviherbaspirillum album</name>
    <dbReference type="NCBI Taxonomy" id="3080276"/>
    <lineage>
        <taxon>Bacteria</taxon>
        <taxon>Pseudomonadati</taxon>
        <taxon>Pseudomonadota</taxon>
        <taxon>Betaproteobacteria</taxon>
        <taxon>Burkholderiales</taxon>
        <taxon>Oxalobacteraceae</taxon>
        <taxon>Noviherbaspirillum</taxon>
    </lineage>
</organism>
<evidence type="ECO:0000256" key="1">
    <source>
        <dbReference type="ARBA" id="ARBA00001966"/>
    </source>
</evidence>
<evidence type="ECO:0000256" key="5">
    <source>
        <dbReference type="ARBA" id="ARBA00023004"/>
    </source>
</evidence>
<dbReference type="SFLD" id="SFLDG01067">
    <property type="entry name" value="SPASM/twitch_domain_containing"/>
    <property type="match status" value="1"/>
</dbReference>
<dbReference type="InterPro" id="IPR023867">
    <property type="entry name" value="Sulphatase_maturase_rSAM"/>
</dbReference>
<dbReference type="RefSeq" id="WP_326509468.1">
    <property type="nucleotide sequence ID" value="NZ_JAWIIV010000037.1"/>
</dbReference>
<comment type="caution">
    <text evidence="8">The sequence shown here is derived from an EMBL/GenBank/DDBJ whole genome shotgun (WGS) entry which is preliminary data.</text>
</comment>
<dbReference type="Gene3D" id="3.20.20.70">
    <property type="entry name" value="Aldolase class I"/>
    <property type="match status" value="1"/>
</dbReference>
<dbReference type="PROSITE" id="PS01305">
    <property type="entry name" value="MOAA_NIFB_PQQE"/>
    <property type="match status" value="1"/>
</dbReference>
<dbReference type="SFLD" id="SFLDG01386">
    <property type="entry name" value="main_SPASM_domain-containing"/>
    <property type="match status" value="1"/>
</dbReference>
<dbReference type="InterPro" id="IPR013785">
    <property type="entry name" value="Aldolase_TIM"/>
</dbReference>
<keyword evidence="4" id="KW-0479">Metal-binding</keyword>
<dbReference type="PROSITE" id="PS51918">
    <property type="entry name" value="RADICAL_SAM"/>
    <property type="match status" value="1"/>
</dbReference>
<evidence type="ECO:0000256" key="2">
    <source>
        <dbReference type="ARBA" id="ARBA00022485"/>
    </source>
</evidence>
<evidence type="ECO:0000259" key="7">
    <source>
        <dbReference type="PROSITE" id="PS51918"/>
    </source>
</evidence>
<reference evidence="8 9" key="1">
    <citation type="submission" date="2023-10" db="EMBL/GenBank/DDBJ databases">
        <title>Noviherbaspirillum sp. CPCC 100848 genome assembly.</title>
        <authorList>
            <person name="Li X.Y."/>
            <person name="Fang X.M."/>
        </authorList>
    </citation>
    <scope>NUCLEOTIDE SEQUENCE [LARGE SCALE GENOMIC DNA]</scope>
    <source>
        <strain evidence="8 9">CPCC 100848</strain>
    </source>
</reference>
<evidence type="ECO:0000256" key="6">
    <source>
        <dbReference type="ARBA" id="ARBA00023014"/>
    </source>
</evidence>
<protein>
    <submittedName>
        <fullName evidence="8">Quinohemoprotein amine dehydrogenase maturation protein</fullName>
    </submittedName>
</protein>
<dbReference type="SFLD" id="SFLDS00029">
    <property type="entry name" value="Radical_SAM"/>
    <property type="match status" value="1"/>
</dbReference>
<dbReference type="InterPro" id="IPR023886">
    <property type="entry name" value="QH-AmDH_gsu_maturation"/>
</dbReference>
<dbReference type="Pfam" id="PF04055">
    <property type="entry name" value="Radical_SAM"/>
    <property type="match status" value="1"/>
</dbReference>
<keyword evidence="5" id="KW-0408">Iron</keyword>
<dbReference type="InterPro" id="IPR023885">
    <property type="entry name" value="4Fe4S-binding_SPASM_dom"/>
</dbReference>
<keyword evidence="9" id="KW-1185">Reference proteome</keyword>
<keyword evidence="2" id="KW-0004">4Fe-4S</keyword>
<keyword evidence="6" id="KW-0411">Iron-sulfur</keyword>
<sequence length="480" mass="53530">MNHFPALYLNTYNFHEVKTPDRSTLFHIPTSAMFRLDRIGRAVLDYLKEKNVVSAHDIENEFHDGSRGTPEEISAVLSDFQDLAILSPDEPKPDAGMKFLIRDFPINTIVLNVNTGCNLSCTYCYKEDLAVPSKGEKMQFETAKKSIDLVLAEGAQNERINVVFFGGEPLTNMRLIKQAVQYAEERCAELGKRVDFTMTTNATLLTEEIVDYLDEHHFGISISMDGPEAVHDRRRKTVGGTGTYTTVAKKARMLLERYRSRAVGARVTLTAGYTDVVAIHHHLKNELGFAEVGFAPATSGPISTFNLDATELRAVFDNMRTLGLEYRDAALEGKNTGFSNMHQMMSDLYEGRRKALPCGAGIGLLAVDKKGDLNLCHRFTGSEMPTFGNVQQGIDKAALGTFLEGALDRSGKGCSTCRIRNLCAGGCYHESYAHFSDPLSPTYHYCDLMREWVDFGMEIYNEIIGKNPRFFGDHIATRSH</sequence>
<dbReference type="InterPro" id="IPR058240">
    <property type="entry name" value="rSAM_sf"/>
</dbReference>
<comment type="cofactor">
    <cofactor evidence="1">
        <name>[4Fe-4S] cluster</name>
        <dbReference type="ChEBI" id="CHEBI:49883"/>
    </cofactor>
</comment>
<accession>A0ABU6JHB4</accession>
<proteinExistence type="predicted"/>
<dbReference type="InterPro" id="IPR007197">
    <property type="entry name" value="rSAM"/>
</dbReference>
<keyword evidence="3" id="KW-0949">S-adenosyl-L-methionine</keyword>
<dbReference type="NCBIfam" id="TIGR03906">
    <property type="entry name" value="quino_hemo_SAM"/>
    <property type="match status" value="1"/>
</dbReference>
<dbReference type="PANTHER" id="PTHR43273:SF8">
    <property type="entry name" value="RADICAL SAM DOMAIN PROTEIN"/>
    <property type="match status" value="1"/>
</dbReference>
<dbReference type="SFLD" id="SFLDF00336">
    <property type="entry name" value="quinohemoprotein_amine_dehydro"/>
    <property type="match status" value="1"/>
</dbReference>
<evidence type="ECO:0000256" key="3">
    <source>
        <dbReference type="ARBA" id="ARBA00022691"/>
    </source>
</evidence>
<name>A0ABU6JHB4_9BURK</name>
<dbReference type="EMBL" id="JAWIIV010000037">
    <property type="protein sequence ID" value="MEC4722808.1"/>
    <property type="molecule type" value="Genomic_DNA"/>
</dbReference>
<dbReference type="Proteomes" id="UP001352263">
    <property type="component" value="Unassembled WGS sequence"/>
</dbReference>
<dbReference type="PANTHER" id="PTHR43273">
    <property type="entry name" value="ANAEROBIC SULFATASE-MATURATING ENZYME HOMOLOG ASLB-RELATED"/>
    <property type="match status" value="1"/>
</dbReference>
<dbReference type="SUPFAM" id="SSF102114">
    <property type="entry name" value="Radical SAM enzymes"/>
    <property type="match status" value="1"/>
</dbReference>
<gene>
    <name evidence="8" type="primary">peaB</name>
    <name evidence="8" type="ORF">RY831_26980</name>
</gene>
<dbReference type="InterPro" id="IPR000385">
    <property type="entry name" value="MoaA_NifB_PqqE_Fe-S-bd_CS"/>
</dbReference>
<evidence type="ECO:0000313" key="9">
    <source>
        <dbReference type="Proteomes" id="UP001352263"/>
    </source>
</evidence>
<evidence type="ECO:0000256" key="4">
    <source>
        <dbReference type="ARBA" id="ARBA00022723"/>
    </source>
</evidence>
<evidence type="ECO:0000313" key="8">
    <source>
        <dbReference type="EMBL" id="MEC4722808.1"/>
    </source>
</evidence>
<feature type="domain" description="Radical SAM core" evidence="7">
    <location>
        <begin position="103"/>
        <end position="335"/>
    </location>
</feature>
<dbReference type="SFLD" id="SFLDG01384">
    <property type="entry name" value="thioether_bond_formation_requi"/>
    <property type="match status" value="1"/>
</dbReference>
<dbReference type="NCBIfam" id="TIGR04085">
    <property type="entry name" value="rSAM_more_4Fe4S"/>
    <property type="match status" value="1"/>
</dbReference>
<dbReference type="CDD" id="cd01335">
    <property type="entry name" value="Radical_SAM"/>
    <property type="match status" value="1"/>
</dbReference>